<keyword evidence="3" id="KW-1185">Reference proteome</keyword>
<feature type="compositionally biased region" description="Basic and acidic residues" evidence="1">
    <location>
        <begin position="350"/>
        <end position="359"/>
    </location>
</feature>
<accession>A0ABQ9GSZ7</accession>
<evidence type="ECO:0000313" key="2">
    <source>
        <dbReference type="EMBL" id="KAJ8875142.1"/>
    </source>
</evidence>
<comment type="caution">
    <text evidence="2">The sequence shown here is derived from an EMBL/GenBank/DDBJ whole genome shotgun (WGS) entry which is preliminary data.</text>
</comment>
<dbReference type="Proteomes" id="UP001159363">
    <property type="component" value="Chromosome 8"/>
</dbReference>
<reference evidence="2 3" key="1">
    <citation type="submission" date="2023-02" db="EMBL/GenBank/DDBJ databases">
        <title>LHISI_Scaffold_Assembly.</title>
        <authorList>
            <person name="Stuart O.P."/>
            <person name="Cleave R."/>
            <person name="Magrath M.J.L."/>
            <person name="Mikheyev A.S."/>
        </authorList>
    </citation>
    <scope>NUCLEOTIDE SEQUENCE [LARGE SCALE GENOMIC DNA]</scope>
    <source>
        <strain evidence="2">Daus_M_001</strain>
        <tissue evidence="2">Leg muscle</tissue>
    </source>
</reference>
<feature type="region of interest" description="Disordered" evidence="1">
    <location>
        <begin position="350"/>
        <end position="377"/>
    </location>
</feature>
<gene>
    <name evidence="2" type="ORF">PR048_023035</name>
</gene>
<protein>
    <submittedName>
        <fullName evidence="2">Uncharacterized protein</fullName>
    </submittedName>
</protein>
<evidence type="ECO:0000313" key="3">
    <source>
        <dbReference type="Proteomes" id="UP001159363"/>
    </source>
</evidence>
<organism evidence="2 3">
    <name type="scientific">Dryococelus australis</name>
    <dbReference type="NCBI Taxonomy" id="614101"/>
    <lineage>
        <taxon>Eukaryota</taxon>
        <taxon>Metazoa</taxon>
        <taxon>Ecdysozoa</taxon>
        <taxon>Arthropoda</taxon>
        <taxon>Hexapoda</taxon>
        <taxon>Insecta</taxon>
        <taxon>Pterygota</taxon>
        <taxon>Neoptera</taxon>
        <taxon>Polyneoptera</taxon>
        <taxon>Phasmatodea</taxon>
        <taxon>Verophasmatodea</taxon>
        <taxon>Anareolatae</taxon>
        <taxon>Phasmatidae</taxon>
        <taxon>Eurycanthinae</taxon>
        <taxon>Dryococelus</taxon>
    </lineage>
</organism>
<name>A0ABQ9GSZ7_9NEOP</name>
<sequence>MKLLTRRFLDHWNSLNIRESLASRATLIDSWMIPERRGTTAAIYESASASLCAVKSGTDLRDCGLDASCEPMRVKLGENGVASGCKGKREREIPEETRRPAASSATIPTYENSGVTWLGVEPGSPWWEVSSLTAQTQRPRLTMRVDWRGEIWVALNIEVLRADEGEVRRMWSGAGMQGRGKREIPEKADEQHYPARFPHAKIRDRPRQDSSPVSLGLEARSLTTAPPRPLHCNDINILSLERCLLWEGAAPRQQVACGPWGMRGKLFGLNDGGGGRGSPSLNTTPPFATHASSAGRMKLRGSWTKLLRAFDGTRRGVIGVPTTGSARGLADPDAVFQLEERSSAGMQFREKRQIPEKTRQPAASSGKIPTCGNSGVTRRGIKPCSPWWEVSSLTTQPLRP</sequence>
<evidence type="ECO:0000256" key="1">
    <source>
        <dbReference type="SAM" id="MobiDB-lite"/>
    </source>
</evidence>
<proteinExistence type="predicted"/>
<dbReference type="EMBL" id="JARBHB010000009">
    <property type="protein sequence ID" value="KAJ8875142.1"/>
    <property type="molecule type" value="Genomic_DNA"/>
</dbReference>